<keyword evidence="7" id="KW-0677">Repeat</keyword>
<comment type="similarity">
    <text evidence="2 19">Belongs to the mitochondrial carrier (TC 2.A.29) family.</text>
</comment>
<dbReference type="GO" id="GO:0005743">
    <property type="term" value="C:mitochondrial inner membrane"/>
    <property type="evidence" value="ECO:0007669"/>
    <property type="project" value="UniProtKB-SubCell"/>
</dbReference>
<dbReference type="InterPro" id="IPR023395">
    <property type="entry name" value="MCP_dom_sf"/>
</dbReference>
<feature type="transmembrane region" description="Helical" evidence="21">
    <location>
        <begin position="327"/>
        <end position="350"/>
    </location>
</feature>
<keyword evidence="23" id="KW-1185">Reference proteome</keyword>
<dbReference type="PRINTS" id="PR00927">
    <property type="entry name" value="ADPTRNSLCASE"/>
</dbReference>
<dbReference type="EMBL" id="JBFOLJ010000009">
    <property type="protein sequence ID" value="KAL2507876.1"/>
    <property type="molecule type" value="Genomic_DNA"/>
</dbReference>
<evidence type="ECO:0000256" key="13">
    <source>
        <dbReference type="ARBA" id="ARBA00024143"/>
    </source>
</evidence>
<evidence type="ECO:0000256" key="5">
    <source>
        <dbReference type="ARBA" id="ARBA00022449"/>
    </source>
</evidence>
<keyword evidence="10 21" id="KW-1133">Transmembrane helix</keyword>
<evidence type="ECO:0000256" key="4">
    <source>
        <dbReference type="ARBA" id="ARBA00022448"/>
    </source>
</evidence>
<dbReference type="PROSITE" id="PS50920">
    <property type="entry name" value="SOLCAR"/>
    <property type="match status" value="3"/>
</dbReference>
<evidence type="ECO:0000256" key="1">
    <source>
        <dbReference type="ARBA" id="ARBA00004448"/>
    </source>
</evidence>
<evidence type="ECO:0000256" key="11">
    <source>
        <dbReference type="ARBA" id="ARBA00023128"/>
    </source>
</evidence>
<feature type="repeat" description="Solcar" evidence="18">
    <location>
        <begin position="329"/>
        <end position="421"/>
    </location>
</feature>
<keyword evidence="8" id="KW-0999">Mitochondrion inner membrane</keyword>
<keyword evidence="4 19" id="KW-0813">Transport</keyword>
<evidence type="ECO:0000256" key="12">
    <source>
        <dbReference type="ARBA" id="ARBA00023136"/>
    </source>
</evidence>
<organism evidence="22 23">
    <name type="scientific">Forsythia ovata</name>
    <dbReference type="NCBI Taxonomy" id="205694"/>
    <lineage>
        <taxon>Eukaryota</taxon>
        <taxon>Viridiplantae</taxon>
        <taxon>Streptophyta</taxon>
        <taxon>Embryophyta</taxon>
        <taxon>Tracheophyta</taxon>
        <taxon>Spermatophyta</taxon>
        <taxon>Magnoliopsida</taxon>
        <taxon>eudicotyledons</taxon>
        <taxon>Gunneridae</taxon>
        <taxon>Pentapetalae</taxon>
        <taxon>asterids</taxon>
        <taxon>lamiids</taxon>
        <taxon>Lamiales</taxon>
        <taxon>Oleaceae</taxon>
        <taxon>Forsythieae</taxon>
        <taxon>Forsythia</taxon>
    </lineage>
</organism>
<comment type="caution">
    <text evidence="22">The sequence shown here is derived from an EMBL/GenBank/DDBJ whole genome shotgun (WGS) entry which is preliminary data.</text>
</comment>
<keyword evidence="12 18" id="KW-0472">Membrane</keyword>
<dbReference type="Pfam" id="PF00153">
    <property type="entry name" value="Mito_carr"/>
    <property type="match status" value="3"/>
</dbReference>
<feature type="transmembrane region" description="Helical" evidence="21">
    <location>
        <begin position="392"/>
        <end position="411"/>
    </location>
</feature>
<dbReference type="FunFam" id="1.50.40.10:FF:000001">
    <property type="entry name" value="ADP,ATP carrier protein, mitochondrial"/>
    <property type="match status" value="1"/>
</dbReference>
<evidence type="ECO:0000256" key="14">
    <source>
        <dbReference type="ARBA" id="ARBA00045250"/>
    </source>
</evidence>
<dbReference type="Gene3D" id="1.50.40.10">
    <property type="entry name" value="Mitochondrial carrier domain"/>
    <property type="match status" value="1"/>
</dbReference>
<evidence type="ECO:0000256" key="2">
    <source>
        <dbReference type="ARBA" id="ARBA00006375"/>
    </source>
</evidence>
<feature type="repeat" description="Solcar" evidence="18">
    <location>
        <begin position="429"/>
        <end position="509"/>
    </location>
</feature>
<evidence type="ECO:0000256" key="19">
    <source>
        <dbReference type="RuleBase" id="RU000488"/>
    </source>
</evidence>
<dbReference type="PANTHER" id="PTHR45635">
    <property type="entry name" value="ADP,ATP CARRIER PROTEIN 1-RELATED-RELATED"/>
    <property type="match status" value="1"/>
</dbReference>
<dbReference type="AlphaFoldDB" id="A0ABD1T581"/>
<evidence type="ECO:0000313" key="23">
    <source>
        <dbReference type="Proteomes" id="UP001604277"/>
    </source>
</evidence>
<evidence type="ECO:0000256" key="16">
    <source>
        <dbReference type="ARBA" id="ARBA00076962"/>
    </source>
</evidence>
<evidence type="ECO:0000256" key="17">
    <source>
        <dbReference type="ARBA" id="ARBA00077923"/>
    </source>
</evidence>
<feature type="compositionally biased region" description="Polar residues" evidence="20">
    <location>
        <begin position="24"/>
        <end position="34"/>
    </location>
</feature>
<keyword evidence="11" id="KW-0496">Mitochondrion</keyword>
<name>A0ABD1T581_9LAMI</name>
<dbReference type="SUPFAM" id="SSF103506">
    <property type="entry name" value="Mitochondrial carrier"/>
    <property type="match status" value="1"/>
</dbReference>
<evidence type="ECO:0000256" key="8">
    <source>
        <dbReference type="ARBA" id="ARBA00022792"/>
    </source>
</evidence>
<protein>
    <recommendedName>
        <fullName evidence="15">ADP,ATP carrier protein, mitochondrial</fullName>
    </recommendedName>
    <alternativeName>
        <fullName evidence="17">ADP/ATP translocase</fullName>
    </alternativeName>
    <alternativeName>
        <fullName evidence="16">Adenine nucleotide translocator</fullName>
    </alternativeName>
</protein>
<comment type="catalytic activity">
    <reaction evidence="13">
        <text>ADP(in) + ATP(out) = ADP(out) + ATP(in)</text>
        <dbReference type="Rhea" id="RHEA:34999"/>
        <dbReference type="ChEBI" id="CHEBI:30616"/>
        <dbReference type="ChEBI" id="CHEBI:456216"/>
    </reaction>
    <physiologicalReaction direction="left-to-right" evidence="13">
        <dbReference type="Rhea" id="RHEA:35000"/>
    </physiologicalReaction>
</comment>
<keyword evidence="9" id="KW-0809">Transit peptide</keyword>
<evidence type="ECO:0000313" key="22">
    <source>
        <dbReference type="EMBL" id="KAL2507876.1"/>
    </source>
</evidence>
<evidence type="ECO:0000256" key="6">
    <source>
        <dbReference type="ARBA" id="ARBA00022692"/>
    </source>
</evidence>
<accession>A0ABD1T581</accession>
<feature type="compositionally biased region" description="Low complexity" evidence="20">
    <location>
        <begin position="37"/>
        <end position="50"/>
    </location>
</feature>
<evidence type="ECO:0000256" key="21">
    <source>
        <dbReference type="SAM" id="Phobius"/>
    </source>
</evidence>
<dbReference type="InterPro" id="IPR018108">
    <property type="entry name" value="MCP_transmembrane"/>
</dbReference>
<gene>
    <name evidence="22" type="ORF">Fot_31523</name>
</gene>
<reference evidence="23" key="1">
    <citation type="submission" date="2024-07" db="EMBL/GenBank/DDBJ databases">
        <title>Two chromosome-level genome assemblies of Korean endemic species Abeliophyllum distichum and Forsythia ovata (Oleaceae).</title>
        <authorList>
            <person name="Jang H."/>
        </authorList>
    </citation>
    <scope>NUCLEOTIDE SEQUENCE [LARGE SCALE GENOMIC DNA]</scope>
</reference>
<evidence type="ECO:0000256" key="15">
    <source>
        <dbReference type="ARBA" id="ARBA00070764"/>
    </source>
</evidence>
<evidence type="ECO:0000256" key="18">
    <source>
        <dbReference type="PROSITE-ProRule" id="PRU00282"/>
    </source>
</evidence>
<comment type="subcellular location">
    <subcellularLocation>
        <location evidence="1">Mitochondrion inner membrane</location>
        <topology evidence="1">Multi-pass membrane protein</topology>
    </subcellularLocation>
</comment>
<comment type="function">
    <text evidence="14">ADP:ATP antiporter that mediates import of ADP into the mitochondrial matrix for ATP synthesis, and export of ATP out to fuel the cell. Cycles between the cytoplasmic-open state (c-state) and the matrix-open state (m-state): operates by the alternating access mechanism with a single substrate-binding site intermittently exposed to either the cytosolic (c-state) or matrix (m-state) side of the inner mitochondrial membrane.</text>
</comment>
<sequence length="509" mass="55454">MPPSKIASLEEIRKNLSEFRRYSAVQQPSSSTALPPSHSESGSTSSNSTTKPVGAAADGGVLPFKAIRQSLSQLPSTAPNRQTNFGGKAIDSMSLSRFKESLNAQYKFPRSTLLHSPISFRDFRGELNAGILFLVMMEDQYQHPTIVQKVANQLHLRSSLSQDVQAHHGGFQRSAVYQRQIAYGNHTNAGLQFPMTCRATKDLSLISANVSPVFVQAPSEKGLAGFAIDFLMGGVSAAVSKTAAAPIERVKLLIQNQDEMIKAGRLSEPYKGIGDCFRRTIQDEGFGSLWRGNTANVIRYFPTQALNFAFKDYFKRLFNFKKDRDGYWKWFAGNLASGGAAGASSLLFVYSLDYARTRLANDAKAAKKGGGRQFNGLVDVYRKTLQSDGIAGLYRGFNISCVGIIVYRGLYFGMYDSLKPVLLTGKLQDSFFASFALGWLITNGAGLASYPIDTVRRRMMMTSGEAVKYKSSMDAFTQILKNEGAKSLFKGAGANILRAVAGAGVLAGL</sequence>
<dbReference type="PANTHER" id="PTHR45635:SF47">
    <property type="entry name" value="ADP,ATP CARRIER PROTEIN, MITOCHONDRIAL"/>
    <property type="match status" value="1"/>
</dbReference>
<evidence type="ECO:0000256" key="9">
    <source>
        <dbReference type="ARBA" id="ARBA00022946"/>
    </source>
</evidence>
<evidence type="ECO:0000256" key="10">
    <source>
        <dbReference type="ARBA" id="ARBA00022989"/>
    </source>
</evidence>
<evidence type="ECO:0000256" key="7">
    <source>
        <dbReference type="ARBA" id="ARBA00022737"/>
    </source>
</evidence>
<dbReference type="InterPro" id="IPR002113">
    <property type="entry name" value="ADT_euk_type"/>
</dbReference>
<feature type="region of interest" description="Disordered" evidence="20">
    <location>
        <begin position="22"/>
        <end position="55"/>
    </location>
</feature>
<keyword evidence="5" id="KW-0050">Antiport</keyword>
<keyword evidence="6 18" id="KW-0812">Transmembrane</keyword>
<evidence type="ECO:0000256" key="3">
    <source>
        <dbReference type="ARBA" id="ARBA00011245"/>
    </source>
</evidence>
<comment type="subunit">
    <text evidence="3">Monomer.</text>
</comment>
<proteinExistence type="inferred from homology"/>
<evidence type="ECO:0000256" key="20">
    <source>
        <dbReference type="SAM" id="MobiDB-lite"/>
    </source>
</evidence>
<feature type="repeat" description="Solcar" evidence="18">
    <location>
        <begin position="224"/>
        <end position="317"/>
    </location>
</feature>
<feature type="transmembrane region" description="Helical" evidence="21">
    <location>
        <begin position="431"/>
        <end position="452"/>
    </location>
</feature>
<dbReference type="PRINTS" id="PR00926">
    <property type="entry name" value="MITOCARRIER"/>
</dbReference>
<dbReference type="Proteomes" id="UP001604277">
    <property type="component" value="Unassembled WGS sequence"/>
</dbReference>
<dbReference type="GO" id="GO:0005471">
    <property type="term" value="F:ATP:ADP antiporter activity"/>
    <property type="evidence" value="ECO:0007669"/>
    <property type="project" value="UniProtKB-ARBA"/>
</dbReference>
<dbReference type="InterPro" id="IPR002067">
    <property type="entry name" value="MCP"/>
</dbReference>